<keyword evidence="6" id="KW-1185">Reference proteome</keyword>
<proteinExistence type="inferred from homology"/>
<dbReference type="Gene3D" id="3.40.50.1820">
    <property type="entry name" value="alpha/beta hydrolase"/>
    <property type="match status" value="3"/>
</dbReference>
<name>A0AAN7VTT6_9COLE</name>
<evidence type="ECO:0000313" key="6">
    <source>
        <dbReference type="Proteomes" id="UP001329430"/>
    </source>
</evidence>
<dbReference type="InterPro" id="IPR029058">
    <property type="entry name" value="AB_hydrolase_fold"/>
</dbReference>
<feature type="chain" id="PRO_5042995375" description="Carboxylesterase type B domain-containing protein" evidence="3">
    <location>
        <begin position="29"/>
        <end position="349"/>
    </location>
</feature>
<dbReference type="AlphaFoldDB" id="A0AAN7VTT6"/>
<comment type="caution">
    <text evidence="5">The sequence shown here is derived from an EMBL/GenBank/DDBJ whole genome shotgun (WGS) entry which is preliminary data.</text>
</comment>
<evidence type="ECO:0000256" key="2">
    <source>
        <dbReference type="ARBA" id="ARBA00023180"/>
    </source>
</evidence>
<feature type="domain" description="Carboxylesterase type B" evidence="4">
    <location>
        <begin position="118"/>
        <end position="199"/>
    </location>
</feature>
<protein>
    <recommendedName>
        <fullName evidence="4">Carboxylesterase type B domain-containing protein</fullName>
    </recommendedName>
</protein>
<evidence type="ECO:0000256" key="1">
    <source>
        <dbReference type="ARBA" id="ARBA00005964"/>
    </source>
</evidence>
<keyword evidence="3" id="KW-0732">Signal</keyword>
<evidence type="ECO:0000259" key="4">
    <source>
        <dbReference type="Pfam" id="PF00135"/>
    </source>
</evidence>
<dbReference type="Proteomes" id="UP001329430">
    <property type="component" value="Chromosome 1"/>
</dbReference>
<evidence type="ECO:0000313" key="5">
    <source>
        <dbReference type="EMBL" id="KAK5649339.1"/>
    </source>
</evidence>
<dbReference type="SUPFAM" id="SSF53474">
    <property type="entry name" value="alpha/beta-Hydrolases"/>
    <property type="match status" value="1"/>
</dbReference>
<reference evidence="5 6" key="1">
    <citation type="journal article" date="2024" name="Insects">
        <title>An Improved Chromosome-Level Genome Assembly of the Firefly Pyrocoelia pectoralis.</title>
        <authorList>
            <person name="Fu X."/>
            <person name="Meyer-Rochow V.B."/>
            <person name="Ballantyne L."/>
            <person name="Zhu X."/>
        </authorList>
    </citation>
    <scope>NUCLEOTIDE SEQUENCE [LARGE SCALE GENOMIC DNA]</scope>
    <source>
        <strain evidence="5">XCY_ONT2</strain>
    </source>
</reference>
<sequence>MVFLVKKVQFINMFCLFLTVLYVSGSVANDGPLVETSLGKILGFYRSSFEGRVFSAFEGIPYAKPPVGDLRFEAPQPGLPWNDVLNANTLYICKQAPTSFIPVSGSQGNMYHLYLVIGLFHRAISQSGTALMPWALQKAALQKTRKLAESLNCEVTDTRTIVNCLKAIPVDDVVYNTSNFYDLAQFPIAPFAPVFGDRLFNIGFETAVQMQAKVTNSPIYAAIYSYEQSNSLQKVMGVELEGVPHGAEGSLLHDMDFIIKMFPEIQLTDSDILMKDILIDFVTSFAKNGKPQSDEVEWEPVTANDPKYLLINNFNDLNMVAIPELSPKEFWKSMDFIENHRHKPSRDEL</sequence>
<feature type="signal peptide" evidence="3">
    <location>
        <begin position="1"/>
        <end position="28"/>
    </location>
</feature>
<accession>A0AAN7VTT6</accession>
<organism evidence="5 6">
    <name type="scientific">Pyrocoelia pectoralis</name>
    <dbReference type="NCBI Taxonomy" id="417401"/>
    <lineage>
        <taxon>Eukaryota</taxon>
        <taxon>Metazoa</taxon>
        <taxon>Ecdysozoa</taxon>
        <taxon>Arthropoda</taxon>
        <taxon>Hexapoda</taxon>
        <taxon>Insecta</taxon>
        <taxon>Pterygota</taxon>
        <taxon>Neoptera</taxon>
        <taxon>Endopterygota</taxon>
        <taxon>Coleoptera</taxon>
        <taxon>Polyphaga</taxon>
        <taxon>Elateriformia</taxon>
        <taxon>Elateroidea</taxon>
        <taxon>Lampyridae</taxon>
        <taxon>Lampyrinae</taxon>
        <taxon>Pyrocoelia</taxon>
    </lineage>
</organism>
<evidence type="ECO:0000256" key="3">
    <source>
        <dbReference type="SAM" id="SignalP"/>
    </source>
</evidence>
<keyword evidence="2" id="KW-0325">Glycoprotein</keyword>
<dbReference type="PANTHER" id="PTHR43903">
    <property type="entry name" value="NEUROLIGIN"/>
    <property type="match status" value="1"/>
</dbReference>
<dbReference type="InterPro" id="IPR051093">
    <property type="entry name" value="Neuroligin/BSAL"/>
</dbReference>
<feature type="domain" description="Carboxylesterase type B" evidence="4">
    <location>
        <begin position="32"/>
        <end position="89"/>
    </location>
</feature>
<gene>
    <name evidence="5" type="ORF">RI129_000368</name>
</gene>
<dbReference type="Pfam" id="PF00135">
    <property type="entry name" value="COesterase"/>
    <property type="match status" value="2"/>
</dbReference>
<comment type="similarity">
    <text evidence="1">Belongs to the type-B carboxylesterase/lipase family.</text>
</comment>
<dbReference type="InterPro" id="IPR002018">
    <property type="entry name" value="CarbesteraseB"/>
</dbReference>
<dbReference type="EMBL" id="JAVRBK010000001">
    <property type="protein sequence ID" value="KAK5649339.1"/>
    <property type="molecule type" value="Genomic_DNA"/>
</dbReference>